<feature type="coiled-coil region" evidence="2">
    <location>
        <begin position="292"/>
        <end position="327"/>
    </location>
</feature>
<feature type="domain" description="CBS" evidence="7">
    <location>
        <begin position="233"/>
        <end position="291"/>
    </location>
</feature>
<feature type="domain" description="Phytochrome chromophore attachment site" evidence="3">
    <location>
        <begin position="350"/>
        <end position="485"/>
    </location>
</feature>
<dbReference type="SMART" id="SM00065">
    <property type="entry name" value="GAF"/>
    <property type="match status" value="2"/>
</dbReference>
<dbReference type="InterPro" id="IPR013767">
    <property type="entry name" value="PAS_fold"/>
</dbReference>
<dbReference type="PROSITE" id="PS50113">
    <property type="entry name" value="PAC"/>
    <property type="match status" value="3"/>
</dbReference>
<dbReference type="PROSITE" id="PS51371">
    <property type="entry name" value="CBS"/>
    <property type="match status" value="3"/>
</dbReference>
<dbReference type="PROSITE" id="PS50046">
    <property type="entry name" value="PHYTOCHROME_2"/>
    <property type="match status" value="1"/>
</dbReference>
<dbReference type="PROSITE" id="PS50112">
    <property type="entry name" value="PAS"/>
    <property type="match status" value="2"/>
</dbReference>
<dbReference type="EMBL" id="BIMW01000120">
    <property type="protein sequence ID" value="GCE95016.1"/>
    <property type="molecule type" value="Genomic_DNA"/>
</dbReference>
<comment type="caution">
    <text evidence="8">The sequence shown here is derived from an EMBL/GenBank/DDBJ whole genome shotgun (WGS) entry which is preliminary data.</text>
</comment>
<dbReference type="SUPFAM" id="SSF55781">
    <property type="entry name" value="GAF domain-like"/>
    <property type="match status" value="2"/>
</dbReference>
<dbReference type="SMART" id="SM00267">
    <property type="entry name" value="GGDEF"/>
    <property type="match status" value="1"/>
</dbReference>
<dbReference type="Proteomes" id="UP000326169">
    <property type="component" value="Unassembled WGS sequence"/>
</dbReference>
<dbReference type="Pfam" id="PF00990">
    <property type="entry name" value="GGDEF"/>
    <property type="match status" value="1"/>
</dbReference>
<dbReference type="Gene3D" id="2.10.70.100">
    <property type="match status" value="1"/>
</dbReference>
<dbReference type="CDD" id="cd17774">
    <property type="entry name" value="CBS_two-component_sensor_histidine_kinase_repeat2"/>
    <property type="match status" value="1"/>
</dbReference>
<proteinExistence type="predicted"/>
<feature type="domain" description="PAC" evidence="5">
    <location>
        <begin position="591"/>
        <end position="643"/>
    </location>
</feature>
<evidence type="ECO:0000313" key="9">
    <source>
        <dbReference type="Proteomes" id="UP000326169"/>
    </source>
</evidence>
<dbReference type="Gene3D" id="3.30.450.40">
    <property type="match status" value="2"/>
</dbReference>
<feature type="domain" description="PAC" evidence="5">
    <location>
        <begin position="860"/>
        <end position="912"/>
    </location>
</feature>
<dbReference type="SMART" id="SM00091">
    <property type="entry name" value="PAS"/>
    <property type="match status" value="4"/>
</dbReference>
<dbReference type="InterPro" id="IPR013655">
    <property type="entry name" value="PAS_fold_3"/>
</dbReference>
<feature type="domain" description="PAC" evidence="5">
    <location>
        <begin position="734"/>
        <end position="787"/>
    </location>
</feature>
<feature type="domain" description="CBS" evidence="7">
    <location>
        <begin position="94"/>
        <end position="154"/>
    </location>
</feature>
<feature type="domain" description="PAS" evidence="4">
    <location>
        <begin position="788"/>
        <end position="853"/>
    </location>
</feature>
<dbReference type="SUPFAM" id="SSF54631">
    <property type="entry name" value="CBS-domain pair"/>
    <property type="match status" value="2"/>
</dbReference>
<feature type="coiled-coil region" evidence="2">
    <location>
        <begin position="634"/>
        <end position="664"/>
    </location>
</feature>
<dbReference type="PANTHER" id="PTHR45138:SF9">
    <property type="entry name" value="DIGUANYLATE CYCLASE DGCM-RELATED"/>
    <property type="match status" value="1"/>
</dbReference>
<dbReference type="InterPro" id="IPR029787">
    <property type="entry name" value="Nucleotide_cyclase"/>
</dbReference>
<dbReference type="Pfam" id="PF13185">
    <property type="entry name" value="GAF_2"/>
    <property type="match status" value="1"/>
</dbReference>
<dbReference type="InterPro" id="IPR035965">
    <property type="entry name" value="PAS-like_dom_sf"/>
</dbReference>
<dbReference type="InterPro" id="IPR000644">
    <property type="entry name" value="CBS_dom"/>
</dbReference>
<keyword evidence="2" id="KW-0175">Coiled coil</keyword>
<evidence type="ECO:0000256" key="2">
    <source>
        <dbReference type="SAM" id="Coils"/>
    </source>
</evidence>
<sequence>MQPEVKSAIIRDPLIVSGDLTVMEAIAFMSGVRLQCQMTDNISISESEPDLEARSTCVIVLQDLMVVGILTQRDIVGLAAQQQNLGQLLIEEVMTPSVITLRESELTDSLTIINLLQKHRIRHLPIVDDSDRLVGLVTHQSLRKLMRPIDLLRLRLVSEVMTRNVVSANCDQTMLEIARLMSERRVSCVVIVETQGDADHAMQIPLGILTERDLLQFQSLGLNWENIRAANMMSSPLFTIRPKENLWEVQQLMEQRRIGRGIVTGERGELLGIVTQTSLLQCFNPLELYKLAEVLEEKVSRLESEKFKLLENRAAELESQVKQRTAELRKRAEGEKLISELATKIRSSLDLQTILDTTVEEVRQVLKCDRVNIWRFGDDWETVVVAESTNSPVSLIGERIADTCFKQSQAEIYRQGKIRVVSDIYTTEMTDCHREMLIRLHTRAKIILPLLCGEQLWGLLNVTESEHPRQWKAEEIELLRALSVQLAIELQQATNHQQLQIELQEKTRIEAELRTTETKLRKAQKIAGLGTWQLDHKTQRLLWSDEVFAFFEIEPENFSYTHDEFLSFVHPEDRDLVNDMYNQHLCDRQSYSISYRILLNDGRIKYAQEYCDTLYDENNQPICSDGTIQDITLQKKLEQEHIRAEDMRQQAESISREVKLLDNILDIILAGYWDWDISGNTEYLSPGFKRMFGYEDHELPNSPESWQNLLFPEDLPGVLDCFEKHIKSRGKIPYYNEVRYRHKNGSTVWVVCSGQVIEWDDDGNAMRMVGCHIDISDRKKSEIALQESEARYRRIIETTLEGVWIIDGDAKTTFVNQRMADMLGYTPSEMIGMGLIDFLNSSEQLQTQNYLERRKQGIQEQHTCKFQRRDGTALWAIVSTTHQLDNQGNFVGAISLLTDISQLVSIQEALKTSEMQLSGILNSSEYGIMAFRSVRNEQGKIIDFEWLLVNPSAGKVVGKSADELIGKRLLEELPEYQESGLFEHYVEVVESEKSVKKEFYYNQYGIDFWFENISVKLGDGFAVTFRDITGIKQSEKALSLANEQLNNRINELDQRHAEMLLLSEISDFMQAALTVQEACEAISYLLEPLFPECAGGIFLMAASRDSLEMISSWGKECTSVSVFVPKDCWALRRGRVHLCNHEKGGISCRHIQVSSTLSCTLCVPMMAQGETLGLFYLSTDSATALSEAKQQAASTVAEQIGMAIANLNLRATLEHQSIRDPLTGLFNRRYLEEYLSQEIARAQRQKHPIGVIMMDIDNFKHFNDTFGHDAGDYVLQKVGELLKQKVREYDVACRYGGEEMTLILPGSSLENTSMRAEQIREAIASLVVASGGQHLGSITASFGVAAFPKHGSIGIDLIQAADAALYRAKADGRNRVVIIP</sequence>
<dbReference type="InterPro" id="IPR001610">
    <property type="entry name" value="PAC"/>
</dbReference>
<dbReference type="NCBIfam" id="TIGR00229">
    <property type="entry name" value="sensory_box"/>
    <property type="match status" value="3"/>
</dbReference>
<keyword evidence="9" id="KW-1185">Reference proteome</keyword>
<dbReference type="Pfam" id="PF00989">
    <property type="entry name" value="PAS"/>
    <property type="match status" value="1"/>
</dbReference>
<evidence type="ECO:0000259" key="5">
    <source>
        <dbReference type="PROSITE" id="PS50113"/>
    </source>
</evidence>
<dbReference type="CDD" id="cd04620">
    <property type="entry name" value="CBS_two-component_sensor_histidine_kinase_repeat1"/>
    <property type="match status" value="1"/>
</dbReference>
<dbReference type="Gene3D" id="3.30.450.20">
    <property type="entry name" value="PAS domain"/>
    <property type="match status" value="4"/>
</dbReference>
<dbReference type="Gene3D" id="3.30.70.270">
    <property type="match status" value="1"/>
</dbReference>
<feature type="domain" description="GGDEF" evidence="6">
    <location>
        <begin position="1247"/>
        <end position="1380"/>
    </location>
</feature>
<dbReference type="InterPro" id="IPR000014">
    <property type="entry name" value="PAS"/>
</dbReference>
<dbReference type="InterPro" id="IPR000700">
    <property type="entry name" value="PAS-assoc_C"/>
</dbReference>
<dbReference type="SUPFAM" id="SSF55785">
    <property type="entry name" value="PYP-like sensor domain (PAS domain)"/>
    <property type="match status" value="4"/>
</dbReference>
<feature type="domain" description="PAS" evidence="4">
    <location>
        <begin position="657"/>
        <end position="729"/>
    </location>
</feature>
<evidence type="ECO:0000313" key="8">
    <source>
        <dbReference type="EMBL" id="GCE95016.1"/>
    </source>
</evidence>
<dbReference type="Pfam" id="PF13426">
    <property type="entry name" value="PAS_9"/>
    <property type="match status" value="1"/>
</dbReference>
<dbReference type="CDD" id="cd01949">
    <property type="entry name" value="GGDEF"/>
    <property type="match status" value="1"/>
</dbReference>
<gene>
    <name evidence="8" type="ORF">NIES46_30770</name>
</gene>
<dbReference type="InterPro" id="IPR016132">
    <property type="entry name" value="Phyto_chromo_attachment"/>
</dbReference>
<dbReference type="SUPFAM" id="SSF55073">
    <property type="entry name" value="Nucleotide cyclase"/>
    <property type="match status" value="1"/>
</dbReference>
<dbReference type="InterPro" id="IPR000160">
    <property type="entry name" value="GGDEF_dom"/>
</dbReference>
<dbReference type="Pfam" id="PF08447">
    <property type="entry name" value="PAS_3"/>
    <property type="match status" value="2"/>
</dbReference>
<dbReference type="SMART" id="SM00116">
    <property type="entry name" value="CBS"/>
    <property type="match status" value="3"/>
</dbReference>
<dbReference type="Gene3D" id="3.10.580.10">
    <property type="entry name" value="CBS-domain"/>
    <property type="match status" value="2"/>
</dbReference>
<reference evidence="8 9" key="1">
    <citation type="journal article" date="2019" name="J Genomics">
        <title>The Draft Genome of a Hydrogen-producing Cyanobacterium, Arthrospira platensis NIES-46.</title>
        <authorList>
            <person name="Suzuki S."/>
            <person name="Yamaguchi H."/>
            <person name="Kawachi M."/>
        </authorList>
    </citation>
    <scope>NUCLEOTIDE SEQUENCE [LARGE SCALE GENOMIC DNA]</scope>
    <source>
        <strain evidence="8 9">NIES-46</strain>
    </source>
</reference>
<evidence type="ECO:0000256" key="1">
    <source>
        <dbReference type="PROSITE-ProRule" id="PRU00703"/>
    </source>
</evidence>
<accession>A0A5M3TB25</accession>
<dbReference type="SMART" id="SM00086">
    <property type="entry name" value="PAC"/>
    <property type="match status" value="3"/>
</dbReference>
<dbReference type="InterPro" id="IPR029016">
    <property type="entry name" value="GAF-like_dom_sf"/>
</dbReference>
<feature type="coiled-coil region" evidence="2">
    <location>
        <begin position="1031"/>
        <end position="1062"/>
    </location>
</feature>
<name>A0A5M3TB25_LIMPL</name>
<dbReference type="InterPro" id="IPR050469">
    <property type="entry name" value="Diguanylate_Cyclase"/>
</dbReference>
<keyword evidence="1" id="KW-0129">CBS domain</keyword>
<organism evidence="8 9">
    <name type="scientific">Limnospira platensis NIES-46</name>
    <dbReference type="NCBI Taxonomy" id="1236695"/>
    <lineage>
        <taxon>Bacteria</taxon>
        <taxon>Bacillati</taxon>
        <taxon>Cyanobacteriota</taxon>
        <taxon>Cyanophyceae</taxon>
        <taxon>Oscillatoriophycideae</taxon>
        <taxon>Oscillatoriales</taxon>
        <taxon>Sirenicapillariaceae</taxon>
        <taxon>Limnospira</taxon>
    </lineage>
</organism>
<dbReference type="InterPro" id="IPR003018">
    <property type="entry name" value="GAF"/>
</dbReference>
<evidence type="ECO:0000259" key="7">
    <source>
        <dbReference type="PROSITE" id="PS51371"/>
    </source>
</evidence>
<dbReference type="Pfam" id="PF00571">
    <property type="entry name" value="CBS"/>
    <property type="match status" value="3"/>
</dbReference>
<dbReference type="CDD" id="cd00130">
    <property type="entry name" value="PAS"/>
    <property type="match status" value="3"/>
</dbReference>
<feature type="domain" description="CBS" evidence="7">
    <location>
        <begin position="161"/>
        <end position="225"/>
    </location>
</feature>
<protein>
    <submittedName>
        <fullName evidence="8">PleD-like protein</fullName>
    </submittedName>
</protein>
<evidence type="ECO:0000259" key="3">
    <source>
        <dbReference type="PROSITE" id="PS50046"/>
    </source>
</evidence>
<dbReference type="RefSeq" id="WP_043468251.1">
    <property type="nucleotide sequence ID" value="NZ_BIMW01000120.1"/>
</dbReference>
<evidence type="ECO:0000259" key="6">
    <source>
        <dbReference type="PROSITE" id="PS50887"/>
    </source>
</evidence>
<evidence type="ECO:0000259" key="4">
    <source>
        <dbReference type="PROSITE" id="PS50112"/>
    </source>
</evidence>
<dbReference type="NCBIfam" id="TIGR00254">
    <property type="entry name" value="GGDEF"/>
    <property type="match status" value="1"/>
</dbReference>
<dbReference type="Pfam" id="PF01590">
    <property type="entry name" value="GAF"/>
    <property type="match status" value="1"/>
</dbReference>
<dbReference type="InterPro" id="IPR046342">
    <property type="entry name" value="CBS_dom_sf"/>
</dbReference>
<dbReference type="PANTHER" id="PTHR45138">
    <property type="entry name" value="REGULATORY COMPONENTS OF SENSORY TRANSDUCTION SYSTEM"/>
    <property type="match status" value="1"/>
</dbReference>
<dbReference type="GeneID" id="301683884"/>
<dbReference type="InterPro" id="IPR043128">
    <property type="entry name" value="Rev_trsase/Diguanyl_cyclase"/>
</dbReference>
<dbReference type="PROSITE" id="PS50887">
    <property type="entry name" value="GGDEF"/>
    <property type="match status" value="1"/>
</dbReference>